<proteinExistence type="predicted"/>
<dbReference type="Pfam" id="PF05704">
    <property type="entry name" value="Caps_synth"/>
    <property type="match status" value="1"/>
</dbReference>
<gene>
    <name evidence="1" type="ORF">ABIQ69_14410</name>
</gene>
<dbReference type="GO" id="GO:0016757">
    <property type="term" value="F:glycosyltransferase activity"/>
    <property type="evidence" value="ECO:0007669"/>
    <property type="project" value="InterPro"/>
</dbReference>
<reference evidence="1" key="1">
    <citation type="submission" date="2024-05" db="EMBL/GenBank/DDBJ databases">
        <authorList>
            <person name="Yu L."/>
        </authorList>
    </citation>
    <scope>NUCLEOTIDE SEQUENCE</scope>
    <source>
        <strain evidence="1">G08B096</strain>
    </source>
</reference>
<name>A0AAU7W5R4_9MICO</name>
<protein>
    <submittedName>
        <fullName evidence="1">Capsular polysaccharide synthesis protein</fullName>
    </submittedName>
</protein>
<dbReference type="InterPro" id="IPR008441">
    <property type="entry name" value="AfumC-like_glycosyl_Trfase"/>
</dbReference>
<dbReference type="SUPFAM" id="SSF53448">
    <property type="entry name" value="Nucleotide-diphospho-sugar transferases"/>
    <property type="match status" value="1"/>
</dbReference>
<dbReference type="EMBL" id="CP158374">
    <property type="protein sequence ID" value="XBX81794.1"/>
    <property type="molecule type" value="Genomic_DNA"/>
</dbReference>
<dbReference type="Gene3D" id="3.90.550.20">
    <property type="match status" value="1"/>
</dbReference>
<accession>A0AAU7W5R4</accession>
<dbReference type="AlphaFoldDB" id="A0AAU7W5R4"/>
<evidence type="ECO:0000313" key="1">
    <source>
        <dbReference type="EMBL" id="XBX81794.1"/>
    </source>
</evidence>
<sequence>MTADDLVSRLVAQVRRAKRYYAPTIDPIASARARLDAQQFVASSIEELRADASATMLDPATPGLDAEPLPVWSYWDGPRDEAPPLVRACLDQLERVHPDACILDATTVDEVAPIAPEAAAALADHPAQRSDLIRVTLLERYGGIWVDATAFAPEPLADRVAPLLDAGALYLRWPGNEVSNWFIAARRGNPLIALQRAALERWWRERGDLPDYFLYHRIFEALRTLDPDARRIARRMPKVSTIPSHLLQLAMLRPYDADEVRLILETALVQKLSYKYDPEAVPAGSVLDRLVTRGL</sequence>
<dbReference type="RefSeq" id="WP_350347817.1">
    <property type="nucleotide sequence ID" value="NZ_CP158374.1"/>
</dbReference>
<dbReference type="InterPro" id="IPR029044">
    <property type="entry name" value="Nucleotide-diphossugar_trans"/>
</dbReference>
<organism evidence="1">
    <name type="scientific">Agromyces sp. G08B096</name>
    <dbReference type="NCBI Taxonomy" id="3156399"/>
    <lineage>
        <taxon>Bacteria</taxon>
        <taxon>Bacillati</taxon>
        <taxon>Actinomycetota</taxon>
        <taxon>Actinomycetes</taxon>
        <taxon>Micrococcales</taxon>
        <taxon>Microbacteriaceae</taxon>
        <taxon>Agromyces</taxon>
    </lineage>
</organism>